<comment type="caution">
    <text evidence="2">The sequence shown here is derived from an EMBL/GenBank/DDBJ whole genome shotgun (WGS) entry which is preliminary data.</text>
</comment>
<dbReference type="EMBL" id="BRXZ01000740">
    <property type="protein sequence ID" value="GMH52469.1"/>
    <property type="molecule type" value="Genomic_DNA"/>
</dbReference>
<feature type="non-terminal residue" evidence="2">
    <location>
        <position position="198"/>
    </location>
</feature>
<feature type="region of interest" description="Disordered" evidence="1">
    <location>
        <begin position="130"/>
        <end position="168"/>
    </location>
</feature>
<gene>
    <name evidence="2" type="ORF">TrRE_jg8530</name>
</gene>
<dbReference type="AlphaFoldDB" id="A0A9W6ZDS1"/>
<feature type="region of interest" description="Disordered" evidence="1">
    <location>
        <begin position="90"/>
        <end position="116"/>
    </location>
</feature>
<organism evidence="2 3">
    <name type="scientific">Triparma retinervis</name>
    <dbReference type="NCBI Taxonomy" id="2557542"/>
    <lineage>
        <taxon>Eukaryota</taxon>
        <taxon>Sar</taxon>
        <taxon>Stramenopiles</taxon>
        <taxon>Ochrophyta</taxon>
        <taxon>Bolidophyceae</taxon>
        <taxon>Parmales</taxon>
        <taxon>Triparmaceae</taxon>
        <taxon>Triparma</taxon>
    </lineage>
</organism>
<proteinExistence type="predicted"/>
<dbReference type="Proteomes" id="UP001165082">
    <property type="component" value="Unassembled WGS sequence"/>
</dbReference>
<accession>A0A9W6ZDS1</accession>
<evidence type="ECO:0000256" key="1">
    <source>
        <dbReference type="SAM" id="MobiDB-lite"/>
    </source>
</evidence>
<sequence>MSTPFSPGISVSQSRGRLTLAATSVVPTGKPQSEGCLEGFATSPATMMTPGIIIEGSGVLRKLSKPSLPTSCDPAAVCSDTDEFVESRVRTSSSQSVASTVSSAQSSGASSPTWSGSVDSAVLDVASDSLGPSVEGARTTTRAAAVSRTGSSKTSAAANFPKTGKRGCPQQFPRKLFEMLEEQTLLCEQRPTSSNQQS</sequence>
<reference evidence="2" key="1">
    <citation type="submission" date="2022-07" db="EMBL/GenBank/DDBJ databases">
        <title>Genome analysis of Parmales, a sister group of diatoms, reveals the evolutionary specialization of diatoms from phago-mixotrophs to photoautotrophs.</title>
        <authorList>
            <person name="Ban H."/>
            <person name="Sato S."/>
            <person name="Yoshikawa S."/>
            <person name="Kazumasa Y."/>
            <person name="Nakamura Y."/>
            <person name="Ichinomiya M."/>
            <person name="Saitoh K."/>
            <person name="Sato N."/>
            <person name="Blanc-Mathieu R."/>
            <person name="Endo H."/>
            <person name="Kuwata A."/>
            <person name="Ogata H."/>
        </authorList>
    </citation>
    <scope>NUCLEOTIDE SEQUENCE</scope>
</reference>
<keyword evidence="3" id="KW-1185">Reference proteome</keyword>
<evidence type="ECO:0000313" key="2">
    <source>
        <dbReference type="EMBL" id="GMH52469.1"/>
    </source>
</evidence>
<name>A0A9W6ZDS1_9STRA</name>
<protein>
    <submittedName>
        <fullName evidence="2">Uncharacterized protein</fullName>
    </submittedName>
</protein>
<evidence type="ECO:0000313" key="3">
    <source>
        <dbReference type="Proteomes" id="UP001165082"/>
    </source>
</evidence>
<feature type="compositionally biased region" description="Low complexity" evidence="1">
    <location>
        <begin position="136"/>
        <end position="152"/>
    </location>
</feature>